<keyword evidence="1" id="KW-0472">Membrane</keyword>
<sequence length="64" mass="6871">MVNKSLQLWAAVLLLVGGLINLIPALYDSLRNLAGGEPWIPIIVGLLSVLVSLVIFAGDKDQKM</sequence>
<organism evidence="2 3">
    <name type="scientific">Candidatus Andersenbacteria bacterium RIFCSPHIGHO2_12_FULL_45_11b</name>
    <dbReference type="NCBI Taxonomy" id="1797282"/>
    <lineage>
        <taxon>Bacteria</taxon>
        <taxon>Candidatus Anderseniibacteriota</taxon>
    </lineage>
</organism>
<feature type="transmembrane region" description="Helical" evidence="1">
    <location>
        <begin position="39"/>
        <end position="58"/>
    </location>
</feature>
<evidence type="ECO:0000313" key="3">
    <source>
        <dbReference type="Proteomes" id="UP000177941"/>
    </source>
</evidence>
<dbReference type="Proteomes" id="UP000177941">
    <property type="component" value="Unassembled WGS sequence"/>
</dbReference>
<gene>
    <name evidence="2" type="ORF">A3E36_03055</name>
</gene>
<keyword evidence="1" id="KW-1133">Transmembrane helix</keyword>
<protein>
    <submittedName>
        <fullName evidence="2">Uncharacterized protein</fullName>
    </submittedName>
</protein>
<feature type="transmembrane region" description="Helical" evidence="1">
    <location>
        <begin position="7"/>
        <end position="27"/>
    </location>
</feature>
<proteinExistence type="predicted"/>
<evidence type="ECO:0000313" key="2">
    <source>
        <dbReference type="EMBL" id="OGY37380.1"/>
    </source>
</evidence>
<dbReference type="EMBL" id="MHHS01000008">
    <property type="protein sequence ID" value="OGY37380.1"/>
    <property type="molecule type" value="Genomic_DNA"/>
</dbReference>
<keyword evidence="1" id="KW-0812">Transmembrane</keyword>
<comment type="caution">
    <text evidence="2">The sequence shown here is derived from an EMBL/GenBank/DDBJ whole genome shotgun (WGS) entry which is preliminary data.</text>
</comment>
<name>A0A1G1XCQ3_9BACT</name>
<reference evidence="2 3" key="1">
    <citation type="journal article" date="2016" name="Nat. Commun.">
        <title>Thousands of microbial genomes shed light on interconnected biogeochemical processes in an aquifer system.</title>
        <authorList>
            <person name="Anantharaman K."/>
            <person name="Brown C.T."/>
            <person name="Hug L.A."/>
            <person name="Sharon I."/>
            <person name="Castelle C.J."/>
            <person name="Probst A.J."/>
            <person name="Thomas B.C."/>
            <person name="Singh A."/>
            <person name="Wilkins M.J."/>
            <person name="Karaoz U."/>
            <person name="Brodie E.L."/>
            <person name="Williams K.H."/>
            <person name="Hubbard S.S."/>
            <person name="Banfield J.F."/>
        </authorList>
    </citation>
    <scope>NUCLEOTIDE SEQUENCE [LARGE SCALE GENOMIC DNA]</scope>
</reference>
<evidence type="ECO:0000256" key="1">
    <source>
        <dbReference type="SAM" id="Phobius"/>
    </source>
</evidence>
<dbReference type="AlphaFoldDB" id="A0A1G1XCQ3"/>
<accession>A0A1G1XCQ3</accession>